<dbReference type="Proteomes" id="UP001153050">
    <property type="component" value="Unassembled WGS sequence"/>
</dbReference>
<keyword evidence="2" id="KW-1185">Reference proteome</keyword>
<name>A0ABM9E110_9HYPH</name>
<evidence type="ECO:0000313" key="2">
    <source>
        <dbReference type="Proteomes" id="UP001153050"/>
    </source>
</evidence>
<gene>
    <name evidence="1" type="ORF">MES5069_340036</name>
</gene>
<reference evidence="1 2" key="1">
    <citation type="submission" date="2022-03" db="EMBL/GenBank/DDBJ databases">
        <authorList>
            <person name="Brunel B."/>
        </authorList>
    </citation>
    <scope>NUCLEOTIDE SEQUENCE [LARGE SCALE GENOMIC DNA]</scope>
    <source>
        <strain evidence="1">STM5069sample</strain>
    </source>
</reference>
<sequence length="86" mass="9288">MSVSLVPSCEYRANPSRPVPARASASPKSSCGIFGDIFRDRLDETPANWMHAFGWDKPAGSGDDRLQGSDRSAAVYADLTTENGRL</sequence>
<accession>A0ABM9E110</accession>
<proteinExistence type="predicted"/>
<dbReference type="EMBL" id="CAKXZT010000129">
    <property type="protein sequence ID" value="CAH2402666.1"/>
    <property type="molecule type" value="Genomic_DNA"/>
</dbReference>
<organism evidence="1 2">
    <name type="scientific">Mesorhizobium escarrei</name>
    <dbReference type="NCBI Taxonomy" id="666018"/>
    <lineage>
        <taxon>Bacteria</taxon>
        <taxon>Pseudomonadati</taxon>
        <taxon>Pseudomonadota</taxon>
        <taxon>Alphaproteobacteria</taxon>
        <taxon>Hyphomicrobiales</taxon>
        <taxon>Phyllobacteriaceae</taxon>
        <taxon>Mesorhizobium</taxon>
    </lineage>
</organism>
<evidence type="ECO:0000313" key="1">
    <source>
        <dbReference type="EMBL" id="CAH2402666.1"/>
    </source>
</evidence>
<comment type="caution">
    <text evidence="1">The sequence shown here is derived from an EMBL/GenBank/DDBJ whole genome shotgun (WGS) entry which is preliminary data.</text>
</comment>
<protein>
    <submittedName>
        <fullName evidence="1">Uncharacterized protein</fullName>
    </submittedName>
</protein>